<organism evidence="3 4">
    <name type="scientific">Salinactinospora qingdaonensis</name>
    <dbReference type="NCBI Taxonomy" id="702744"/>
    <lineage>
        <taxon>Bacteria</taxon>
        <taxon>Bacillati</taxon>
        <taxon>Actinomycetota</taxon>
        <taxon>Actinomycetes</taxon>
        <taxon>Streptosporangiales</taxon>
        <taxon>Nocardiopsidaceae</taxon>
        <taxon>Salinactinospora</taxon>
    </lineage>
</organism>
<gene>
    <name evidence="3" type="ORF">GCM10022402_00100</name>
</gene>
<dbReference type="EMBL" id="BAABDD010000001">
    <property type="protein sequence ID" value="GAA3723464.1"/>
    <property type="molecule type" value="Genomic_DNA"/>
</dbReference>
<dbReference type="RefSeq" id="WP_344966145.1">
    <property type="nucleotide sequence ID" value="NZ_BAABDD010000001.1"/>
</dbReference>
<evidence type="ECO:0000256" key="1">
    <source>
        <dbReference type="SAM" id="MobiDB-lite"/>
    </source>
</evidence>
<protein>
    <recommendedName>
        <fullName evidence="2">HTH luxR-type domain-containing protein</fullName>
    </recommendedName>
</protein>
<dbReference type="Pfam" id="PF00196">
    <property type="entry name" value="GerE"/>
    <property type="match status" value="1"/>
</dbReference>
<dbReference type="PANTHER" id="PTHR34293">
    <property type="entry name" value="HTH-TYPE TRANSCRIPTIONAL REGULATOR TRMBL2"/>
    <property type="match status" value="1"/>
</dbReference>
<accession>A0ABP7ESY8</accession>
<name>A0ABP7ESY8_9ACTN</name>
<dbReference type="InterPro" id="IPR036388">
    <property type="entry name" value="WH-like_DNA-bd_sf"/>
</dbReference>
<comment type="caution">
    <text evidence="3">The sequence shown here is derived from an EMBL/GenBank/DDBJ whole genome shotgun (WGS) entry which is preliminary data.</text>
</comment>
<dbReference type="InterPro" id="IPR051797">
    <property type="entry name" value="TrmB-like"/>
</dbReference>
<proteinExistence type="predicted"/>
<dbReference type="Proteomes" id="UP001500908">
    <property type="component" value="Unassembled WGS sequence"/>
</dbReference>
<evidence type="ECO:0000259" key="2">
    <source>
        <dbReference type="Pfam" id="PF00196"/>
    </source>
</evidence>
<feature type="region of interest" description="Disordered" evidence="1">
    <location>
        <begin position="295"/>
        <end position="315"/>
    </location>
</feature>
<dbReference type="SUPFAM" id="SSF56024">
    <property type="entry name" value="Phospholipase D/nuclease"/>
    <property type="match status" value="1"/>
</dbReference>
<dbReference type="InterPro" id="IPR016032">
    <property type="entry name" value="Sig_transdc_resp-reg_C-effctor"/>
</dbReference>
<dbReference type="Gene3D" id="3.30.870.10">
    <property type="entry name" value="Endonuclease Chain A"/>
    <property type="match status" value="1"/>
</dbReference>
<dbReference type="InterPro" id="IPR000792">
    <property type="entry name" value="Tscrpt_reg_LuxR_C"/>
</dbReference>
<dbReference type="Gene3D" id="1.10.10.10">
    <property type="entry name" value="Winged helix-like DNA-binding domain superfamily/Winged helix DNA-binding domain"/>
    <property type="match status" value="1"/>
</dbReference>
<dbReference type="SUPFAM" id="SSF46894">
    <property type="entry name" value="C-terminal effector domain of the bipartite response regulators"/>
    <property type="match status" value="1"/>
</dbReference>
<sequence length="315" mass="34562">MTVNHGEAGMPGSGAAVVHQPFTLQELSRSAPLHSPETRDLLQNMASRLEALSRRVDEHLTCDAAPAELSESRAPGGAAGIRYLHGLTATNEAIASELDRAREEILTAQPDGPRPKAVLEQALASVQDKLAHGVRMRTLYQHTTRFHEPTKQYVRSVARYGVEIRTLDEFFNRLIIVDRCVAFVPANADKTSAVRVSDAALVRFLTDIFERAWDRAETYPFVPTRAANAASQVIPSIRDSIRRLLVQGRSDRQIARRMGISQRSLQSHVACLKEEFGAQHRLQLGYLIGLSEAGATPANQSSTPSEPQADLDSPA</sequence>
<keyword evidence="4" id="KW-1185">Reference proteome</keyword>
<feature type="domain" description="HTH luxR-type" evidence="2">
    <location>
        <begin position="243"/>
        <end position="284"/>
    </location>
</feature>
<dbReference type="PANTHER" id="PTHR34293:SF1">
    <property type="entry name" value="HTH-TYPE TRANSCRIPTIONAL REGULATOR TRMBL2"/>
    <property type="match status" value="1"/>
</dbReference>
<reference evidence="4" key="1">
    <citation type="journal article" date="2019" name="Int. J. Syst. Evol. Microbiol.">
        <title>The Global Catalogue of Microorganisms (GCM) 10K type strain sequencing project: providing services to taxonomists for standard genome sequencing and annotation.</title>
        <authorList>
            <consortium name="The Broad Institute Genomics Platform"/>
            <consortium name="The Broad Institute Genome Sequencing Center for Infectious Disease"/>
            <person name="Wu L."/>
            <person name="Ma J."/>
        </authorList>
    </citation>
    <scope>NUCLEOTIDE SEQUENCE [LARGE SCALE GENOMIC DNA]</scope>
    <source>
        <strain evidence="4">JCM 17137</strain>
    </source>
</reference>
<feature type="compositionally biased region" description="Polar residues" evidence="1">
    <location>
        <begin position="297"/>
        <end position="306"/>
    </location>
</feature>
<evidence type="ECO:0000313" key="4">
    <source>
        <dbReference type="Proteomes" id="UP001500908"/>
    </source>
</evidence>
<evidence type="ECO:0000313" key="3">
    <source>
        <dbReference type="EMBL" id="GAA3723464.1"/>
    </source>
</evidence>